<dbReference type="Proteomes" id="UP001061958">
    <property type="component" value="Unassembled WGS sequence"/>
</dbReference>
<comment type="caution">
    <text evidence="1">The sequence shown here is derived from an EMBL/GenBank/DDBJ whole genome shotgun (WGS) entry which is preliminary data.</text>
</comment>
<evidence type="ECO:0008006" key="3">
    <source>
        <dbReference type="Google" id="ProtNLM"/>
    </source>
</evidence>
<organism evidence="1 2">
    <name type="scientific">Galdieria partita</name>
    <dbReference type="NCBI Taxonomy" id="83374"/>
    <lineage>
        <taxon>Eukaryota</taxon>
        <taxon>Rhodophyta</taxon>
        <taxon>Bangiophyceae</taxon>
        <taxon>Galdieriales</taxon>
        <taxon>Galdieriaceae</taxon>
        <taxon>Galdieria</taxon>
    </lineage>
</organism>
<reference evidence="1" key="1">
    <citation type="journal article" date="2022" name="Proc. Natl. Acad. Sci. U.S.A.">
        <title>Life cycle and functional genomics of the unicellular red alga Galdieria for elucidating algal and plant evolution and industrial use.</title>
        <authorList>
            <person name="Hirooka S."/>
            <person name="Itabashi T."/>
            <person name="Ichinose T.M."/>
            <person name="Onuma R."/>
            <person name="Fujiwara T."/>
            <person name="Yamashita S."/>
            <person name="Jong L.W."/>
            <person name="Tomita R."/>
            <person name="Iwane A.H."/>
            <person name="Miyagishima S.Y."/>
        </authorList>
    </citation>
    <scope>NUCLEOTIDE SEQUENCE</scope>
    <source>
        <strain evidence="1">NBRC 102759</strain>
    </source>
</reference>
<protein>
    <recommendedName>
        <fullName evidence="3">Gamma carbonic anhydrase</fullName>
    </recommendedName>
</protein>
<reference evidence="1" key="2">
    <citation type="submission" date="2022-01" db="EMBL/GenBank/DDBJ databases">
        <authorList>
            <person name="Hirooka S."/>
            <person name="Miyagishima S.Y."/>
        </authorList>
    </citation>
    <scope>NUCLEOTIDE SEQUENCE</scope>
    <source>
        <strain evidence="1">NBRC 102759</strain>
    </source>
</reference>
<dbReference type="InterPro" id="IPR047324">
    <property type="entry name" value="LbH_gamma_CA-like"/>
</dbReference>
<dbReference type="CDD" id="cd04645">
    <property type="entry name" value="LbH_gamma_CA_like"/>
    <property type="match status" value="1"/>
</dbReference>
<dbReference type="InterPro" id="IPR050484">
    <property type="entry name" value="Transf_Hexapept/Carb_Anhydrase"/>
</dbReference>
<sequence length="280" mass="30282">MSVWGQICQTTGNLLRKSGQALDKVGQNFQGVYAYKELLNRHHPIRATLDKKPILSTHVFVAPNASVIGKVELGSNSSIWYGSIVRGDVASVTIGENTNVQDRAYIHLVNGDSLFQGGTTNNYTETIIGNRVSIGHGAIIHGAHIQDECMVGMGAILLQGCKISKHAIVGSGAVVPPKAIIPSGELWAGSPARFVRKLLTEEIDAILQSAQDYTNLAAAHAVECSKSLEEIESDKIARKLRSELTADHAPTATDEEIEAIVQEELSLFRKQVEKHKQLTA</sequence>
<accession>A0A9C7Q374</accession>
<dbReference type="AlphaFoldDB" id="A0A9C7Q374"/>
<dbReference type="InterPro" id="IPR011004">
    <property type="entry name" value="Trimer_LpxA-like_sf"/>
</dbReference>
<keyword evidence="2" id="KW-1185">Reference proteome</keyword>
<dbReference type="EMBL" id="BQMJ01000068">
    <property type="protein sequence ID" value="GJQ15396.1"/>
    <property type="molecule type" value="Genomic_DNA"/>
</dbReference>
<dbReference type="Gene3D" id="2.160.10.10">
    <property type="entry name" value="Hexapeptide repeat proteins"/>
    <property type="match status" value="1"/>
</dbReference>
<evidence type="ECO:0000313" key="2">
    <source>
        <dbReference type="Proteomes" id="UP001061958"/>
    </source>
</evidence>
<dbReference type="SUPFAM" id="SSF51161">
    <property type="entry name" value="Trimeric LpxA-like enzymes"/>
    <property type="match status" value="1"/>
</dbReference>
<dbReference type="OrthoDB" id="25818at2759"/>
<evidence type="ECO:0000313" key="1">
    <source>
        <dbReference type="EMBL" id="GJQ15396.1"/>
    </source>
</evidence>
<dbReference type="PANTHER" id="PTHR13061">
    <property type="entry name" value="DYNACTIN SUBUNIT P25"/>
    <property type="match status" value="1"/>
</dbReference>
<name>A0A9C7Q374_9RHOD</name>
<dbReference type="SMR" id="A0A9C7Q374"/>
<dbReference type="PANTHER" id="PTHR13061:SF29">
    <property type="entry name" value="GAMMA CARBONIC ANHYDRASE-LIKE 1, MITOCHONDRIAL-RELATED"/>
    <property type="match status" value="1"/>
</dbReference>
<proteinExistence type="predicted"/>
<gene>
    <name evidence="1" type="ORF">GpartN1_g7187.t1</name>
</gene>